<keyword evidence="3" id="KW-1185">Reference proteome</keyword>
<evidence type="ECO:0000313" key="3">
    <source>
        <dbReference type="Proteomes" id="UP000606786"/>
    </source>
</evidence>
<reference evidence="2" key="1">
    <citation type="submission" date="2020-11" db="EMBL/GenBank/DDBJ databases">
        <authorList>
            <person name="Whitehead M."/>
        </authorList>
    </citation>
    <scope>NUCLEOTIDE SEQUENCE</scope>
    <source>
        <strain evidence="2">EGII</strain>
    </source>
</reference>
<gene>
    <name evidence="2" type="ORF">CCAP1982_LOCUS3579</name>
</gene>
<dbReference type="AlphaFoldDB" id="A0A811U793"/>
<organism evidence="2 3">
    <name type="scientific">Ceratitis capitata</name>
    <name type="common">Mediterranean fruit fly</name>
    <name type="synonym">Tephritis capitata</name>
    <dbReference type="NCBI Taxonomy" id="7213"/>
    <lineage>
        <taxon>Eukaryota</taxon>
        <taxon>Metazoa</taxon>
        <taxon>Ecdysozoa</taxon>
        <taxon>Arthropoda</taxon>
        <taxon>Hexapoda</taxon>
        <taxon>Insecta</taxon>
        <taxon>Pterygota</taxon>
        <taxon>Neoptera</taxon>
        <taxon>Endopterygota</taxon>
        <taxon>Diptera</taxon>
        <taxon>Brachycera</taxon>
        <taxon>Muscomorpha</taxon>
        <taxon>Tephritoidea</taxon>
        <taxon>Tephritidae</taxon>
        <taxon>Ceratitis</taxon>
        <taxon>Ceratitis</taxon>
    </lineage>
</organism>
<dbReference type="Proteomes" id="UP000606786">
    <property type="component" value="Unassembled WGS sequence"/>
</dbReference>
<name>A0A811U793_CERCA</name>
<feature type="region of interest" description="Disordered" evidence="1">
    <location>
        <begin position="1"/>
        <end position="59"/>
    </location>
</feature>
<feature type="compositionally biased region" description="Basic and acidic residues" evidence="1">
    <location>
        <begin position="1"/>
        <end position="31"/>
    </location>
</feature>
<evidence type="ECO:0000313" key="2">
    <source>
        <dbReference type="EMBL" id="CAD6994844.1"/>
    </source>
</evidence>
<evidence type="ECO:0000256" key="1">
    <source>
        <dbReference type="SAM" id="MobiDB-lite"/>
    </source>
</evidence>
<protein>
    <submittedName>
        <fullName evidence="2">(Mediterranean fruit fly) hypothetical protein</fullName>
    </submittedName>
</protein>
<proteinExistence type="predicted"/>
<accession>A0A811U793</accession>
<sequence>MHNSVPDKRIDKETKTSIESETQKRLKEQQIKRYFKSTPIHSAPLLSPSEARASMRKCP</sequence>
<dbReference type="EMBL" id="CAJHJT010000001">
    <property type="protein sequence ID" value="CAD6994844.1"/>
    <property type="molecule type" value="Genomic_DNA"/>
</dbReference>
<comment type="caution">
    <text evidence="2">The sequence shown here is derived from an EMBL/GenBank/DDBJ whole genome shotgun (WGS) entry which is preliminary data.</text>
</comment>